<dbReference type="Pfam" id="PF14923">
    <property type="entry name" value="CCDC142"/>
    <property type="match status" value="1"/>
</dbReference>
<dbReference type="PANTHER" id="PTHR21436:SF2">
    <property type="entry name" value="COILED-COIL DOMAIN-CONTAINING PROTEIN 142"/>
    <property type="match status" value="1"/>
</dbReference>
<proteinExistence type="predicted"/>
<dbReference type="OMA" id="QEAMPIG"/>
<feature type="domain" description="Coiled-coil protein 142 C-terminal" evidence="2">
    <location>
        <begin position="475"/>
        <end position="917"/>
    </location>
</feature>
<dbReference type="OrthoDB" id="6579237at2759"/>
<dbReference type="InterPro" id="IPR026700">
    <property type="entry name" value="CCDC142"/>
</dbReference>
<name>A0A913WSE3_EXADI</name>
<dbReference type="AlphaFoldDB" id="A0A913WSE3"/>
<sequence length="941" mass="107049">MDKKQDPDFSPKVGSSMSNECYSTAGHGKIEQPVFQRDDFRGILPLEIEKNVSALQESFKSVRKVVCLCPAKRSSKVDFGHFQPGTRICSSVKQIEKRIEERVGLTLVRNCLSRLQASCRFTSELESIMEYYLTYLKDLHNRGSNLEREFNFKGHRFHELCLTAKDHLTFWSVFLERCSKEYKFKSIFSPLERDIKSAHKSLLRVICRFQVMISTILVYVLNIAYSLKWVLSDCLLKDISSAIEDLNRLSEYSKSIQDENDVIFKTRSTSLFSDTTTCRVFGVCASVRLNSVDTSVSLQRLFNDTAKRRARIFGSHLLSFLHEQDDICHCLKNDLIVKRGWRDFDQRPQGTNCYPSPSGALSSFPSSEHQFITELISKLATSMTLMSSYGMDKKLLMHKSLPQKGLYHKGADEQQTAGDGIPPEEHPSEPEGASHSILKHSPGTVSPRLSKRVQWHHSIDVDVKAQVSILYMDILWSSMSVTICQMLELLSWERDVKGIFGPLPLWSDSILLSVVTVLESVALSDSMAPEESKCLQLVGRCIRCYGCLSSWDKGFCKLLSVARKDKCSTSSQPEDNSPSCETVLSMMELCSTLRDFFQVAQKWDYHLWSTEYSSMYMIKDLSSSVLPFLSRMQALLSFARSWFDTKLYHFLSGWNLSSFFMLVHTDMPLLIELAHATMKTIKPLCVGQGGNYSWGSLPIQLEDLQGILKAIQGMNNLYRQLFKDDLSKMCSEFFQEAMPIGKSWKKSRQSGIPCKHNSYVEHAITQILEPVISGTELLSNDCRLSLLSLTTTTMMETWSTYVLKEEIVFSFYGAQQLQLDFNYIKCWISSDVSTLNTNMQSSLLGLEIFHHLDGATRLLMLQPRKKKQMDELDVELESNISAVSSSSVLSSFSGVDIDSYEMDVLNDKTIPNKQLWLDLRLRGGKSKKGLLPFCLKVQEMK</sequence>
<feature type="region of interest" description="Disordered" evidence="1">
    <location>
        <begin position="412"/>
        <end position="441"/>
    </location>
</feature>
<dbReference type="InterPro" id="IPR055350">
    <property type="entry name" value="CCDC142_C"/>
</dbReference>
<protein>
    <recommendedName>
        <fullName evidence="2">Coiled-coil protein 142 C-terminal domain-containing protein</fullName>
    </recommendedName>
</protein>
<dbReference type="KEGG" id="epa:110232513"/>
<dbReference type="EnsemblMetazoa" id="XM_021037727.2">
    <property type="protein sequence ID" value="XP_020893386.1"/>
    <property type="gene ID" value="LOC110232513"/>
</dbReference>
<evidence type="ECO:0000313" key="4">
    <source>
        <dbReference type="Proteomes" id="UP000887567"/>
    </source>
</evidence>
<keyword evidence="4" id="KW-1185">Reference proteome</keyword>
<reference evidence="3" key="1">
    <citation type="submission" date="2022-11" db="UniProtKB">
        <authorList>
            <consortium name="EnsemblMetazoa"/>
        </authorList>
    </citation>
    <scope>IDENTIFICATION</scope>
</reference>
<dbReference type="RefSeq" id="XP_020893386.1">
    <property type="nucleotide sequence ID" value="XM_021037727.2"/>
</dbReference>
<dbReference type="PANTHER" id="PTHR21436">
    <property type="entry name" value="COILED-COIL DOMAIN-CONTAINING PROTEIN 142"/>
    <property type="match status" value="1"/>
</dbReference>
<evidence type="ECO:0000259" key="2">
    <source>
        <dbReference type="Pfam" id="PF14923"/>
    </source>
</evidence>
<evidence type="ECO:0000313" key="3">
    <source>
        <dbReference type="EnsemblMetazoa" id="XP_020893386.1"/>
    </source>
</evidence>
<dbReference type="Proteomes" id="UP000887567">
    <property type="component" value="Unplaced"/>
</dbReference>
<evidence type="ECO:0000256" key="1">
    <source>
        <dbReference type="SAM" id="MobiDB-lite"/>
    </source>
</evidence>
<dbReference type="GeneID" id="110232513"/>
<accession>A0A913WSE3</accession>
<organism evidence="3 4">
    <name type="scientific">Exaiptasia diaphana</name>
    <name type="common">Tropical sea anemone</name>
    <name type="synonym">Aiptasia pulchella</name>
    <dbReference type="NCBI Taxonomy" id="2652724"/>
    <lineage>
        <taxon>Eukaryota</taxon>
        <taxon>Metazoa</taxon>
        <taxon>Cnidaria</taxon>
        <taxon>Anthozoa</taxon>
        <taxon>Hexacorallia</taxon>
        <taxon>Actiniaria</taxon>
        <taxon>Aiptasiidae</taxon>
        <taxon>Exaiptasia</taxon>
    </lineage>
</organism>